<evidence type="ECO:0000259" key="2">
    <source>
        <dbReference type="PROSITE" id="PS50835"/>
    </source>
</evidence>
<protein>
    <recommendedName>
        <fullName evidence="2">Ig-like domain-containing protein</fullName>
    </recommendedName>
</protein>
<organism evidence="3 4">
    <name type="scientific">Synaphobranchus kaupii</name>
    <name type="common">Kaup's arrowtooth eel</name>
    <dbReference type="NCBI Taxonomy" id="118154"/>
    <lineage>
        <taxon>Eukaryota</taxon>
        <taxon>Metazoa</taxon>
        <taxon>Chordata</taxon>
        <taxon>Craniata</taxon>
        <taxon>Vertebrata</taxon>
        <taxon>Euteleostomi</taxon>
        <taxon>Actinopterygii</taxon>
        <taxon>Neopterygii</taxon>
        <taxon>Teleostei</taxon>
        <taxon>Anguilliformes</taxon>
        <taxon>Synaphobranchidae</taxon>
        <taxon>Synaphobranchus</taxon>
    </lineage>
</organism>
<dbReference type="InterPro" id="IPR007110">
    <property type="entry name" value="Ig-like_dom"/>
</dbReference>
<reference evidence="3" key="1">
    <citation type="journal article" date="2023" name="Science">
        <title>Genome structures resolve the early diversification of teleost fishes.</title>
        <authorList>
            <person name="Parey E."/>
            <person name="Louis A."/>
            <person name="Montfort J."/>
            <person name="Bouchez O."/>
            <person name="Roques C."/>
            <person name="Iampietro C."/>
            <person name="Lluch J."/>
            <person name="Castinel A."/>
            <person name="Donnadieu C."/>
            <person name="Desvignes T."/>
            <person name="Floi Bucao C."/>
            <person name="Jouanno E."/>
            <person name="Wen M."/>
            <person name="Mejri S."/>
            <person name="Dirks R."/>
            <person name="Jansen H."/>
            <person name="Henkel C."/>
            <person name="Chen W.J."/>
            <person name="Zahm M."/>
            <person name="Cabau C."/>
            <person name="Klopp C."/>
            <person name="Thompson A.W."/>
            <person name="Robinson-Rechavi M."/>
            <person name="Braasch I."/>
            <person name="Lecointre G."/>
            <person name="Bobe J."/>
            <person name="Postlethwait J.H."/>
            <person name="Berthelot C."/>
            <person name="Roest Crollius H."/>
            <person name="Guiguen Y."/>
        </authorList>
    </citation>
    <scope>NUCLEOTIDE SEQUENCE</scope>
    <source>
        <strain evidence="3">WJC10195</strain>
    </source>
</reference>
<feature type="domain" description="Ig-like" evidence="2">
    <location>
        <begin position="143"/>
        <end position="257"/>
    </location>
</feature>
<dbReference type="GO" id="GO:0035723">
    <property type="term" value="P:interleukin-15-mediated signaling pathway"/>
    <property type="evidence" value="ECO:0007669"/>
    <property type="project" value="TreeGrafter"/>
</dbReference>
<dbReference type="Proteomes" id="UP001152622">
    <property type="component" value="Chromosome 7"/>
</dbReference>
<dbReference type="PROSITE" id="PS50835">
    <property type="entry name" value="IG_LIKE"/>
    <property type="match status" value="1"/>
</dbReference>
<keyword evidence="4" id="KW-1185">Reference proteome</keyword>
<dbReference type="OrthoDB" id="8713003at2759"/>
<dbReference type="Gene3D" id="2.60.40.10">
    <property type="entry name" value="Immunoglobulins"/>
    <property type="match status" value="1"/>
</dbReference>
<dbReference type="AlphaFoldDB" id="A0A9Q1FBP3"/>
<evidence type="ECO:0000313" key="3">
    <source>
        <dbReference type="EMBL" id="KAJ8354925.1"/>
    </source>
</evidence>
<evidence type="ECO:0000256" key="1">
    <source>
        <dbReference type="SAM" id="Phobius"/>
    </source>
</evidence>
<comment type="caution">
    <text evidence="3">The sequence shown here is derived from an EMBL/GenBank/DDBJ whole genome shotgun (WGS) entry which is preliminary data.</text>
</comment>
<keyword evidence="1" id="KW-0472">Membrane</keyword>
<dbReference type="PANTHER" id="PTHR11422">
    <property type="entry name" value="T-CELL SURFACE GLYCOPROTEIN CD4"/>
    <property type="match status" value="1"/>
</dbReference>
<proteinExistence type="predicted"/>
<feature type="transmembrane region" description="Helical" evidence="1">
    <location>
        <begin position="568"/>
        <end position="589"/>
    </location>
</feature>
<sequence>MEDDRRLLVQMEDQRREVDLLRLQDGQRRDGEARRAENDRRYAQELLEAEEGKQRSEEWCNKKDGPLTREELETQRQYAQVEDKVRRKLKSHTATSKTKQHFAPTPAKRRVHMLPEGTDSPPKGEEQLLALPCALIIALLSGPGTTSVKGTEDWDNVLVTKVNMPVTLACSDWPIKGSAKLEWLWKPDGQDNWSLVLSVIQRQEFRGGASKMDMRLADSHFQTSGDFSLYFKPRINDGGRYSCLIDQGERTVRQRVTLLAILTVAVSPAPPVPMDSTLRLIIEVSNTEAVSEVAWFSPQGLPLRSETFPSGAIICKLPLFRPTDQGNYTCQIRPRGNASRHHFLFSYRITADVSKAAKFSNLTRGSVVSTACPSRTPVSLSCATVSGDYVLLYWQPPDTDEMELVFSYDRWRRVRAVQTRSRLRLADSADSGKFSFLLEPDLKEGGTYICEVFLNDNVFIQGTRVSVLKVHAKITRSTLVLWCQYSERSQVRWVTWTHQNQTYKLNWSSSAPGRLRTEVPLPLGPDVAGNYTCALELKNGKVARAVYAVTLPPTVNTSLSSPSVLSPLSGLGLLVPLVAVAVAVGVLLWKRGHHNTRPGMEQSLSHHSGEVENVYENPEDLRQTPAQSSVYMDLKPTDDDDVYKELDRYEQCPC</sequence>
<dbReference type="GO" id="GO:0009897">
    <property type="term" value="C:external side of plasma membrane"/>
    <property type="evidence" value="ECO:0007669"/>
    <property type="project" value="TreeGrafter"/>
</dbReference>
<dbReference type="GO" id="GO:0042289">
    <property type="term" value="F:MHC class II protein binding"/>
    <property type="evidence" value="ECO:0007669"/>
    <property type="project" value="TreeGrafter"/>
</dbReference>
<accession>A0A9Q1FBP3</accession>
<evidence type="ECO:0000313" key="4">
    <source>
        <dbReference type="Proteomes" id="UP001152622"/>
    </source>
</evidence>
<keyword evidence="1" id="KW-1133">Transmembrane helix</keyword>
<dbReference type="GO" id="GO:1990782">
    <property type="term" value="F:protein tyrosine kinase binding"/>
    <property type="evidence" value="ECO:0007669"/>
    <property type="project" value="TreeGrafter"/>
</dbReference>
<name>A0A9Q1FBP3_SYNKA</name>
<gene>
    <name evidence="3" type="ORF">SKAU_G00224920</name>
</gene>
<keyword evidence="1" id="KW-0812">Transmembrane</keyword>
<dbReference type="EMBL" id="JAINUF010000007">
    <property type="protein sequence ID" value="KAJ8354925.1"/>
    <property type="molecule type" value="Genomic_DNA"/>
</dbReference>
<dbReference type="GO" id="GO:0042110">
    <property type="term" value="P:T cell activation"/>
    <property type="evidence" value="ECO:0007669"/>
    <property type="project" value="TreeGrafter"/>
</dbReference>
<dbReference type="PANTHER" id="PTHR11422:SF3">
    <property type="entry name" value="G6F-LIKE PROTEIN"/>
    <property type="match status" value="1"/>
</dbReference>
<dbReference type="InterPro" id="IPR013783">
    <property type="entry name" value="Ig-like_fold"/>
</dbReference>
<dbReference type="GO" id="GO:0070374">
    <property type="term" value="P:positive regulation of ERK1 and ERK2 cascade"/>
    <property type="evidence" value="ECO:0007669"/>
    <property type="project" value="TreeGrafter"/>
</dbReference>
<dbReference type="GO" id="GO:0045121">
    <property type="term" value="C:membrane raft"/>
    <property type="evidence" value="ECO:0007669"/>
    <property type="project" value="TreeGrafter"/>
</dbReference>